<keyword evidence="7" id="KW-1185">Reference proteome</keyword>
<evidence type="ECO:0000256" key="1">
    <source>
        <dbReference type="ARBA" id="ARBA00005417"/>
    </source>
</evidence>
<dbReference type="Pfam" id="PF00005">
    <property type="entry name" value="ABC_tran"/>
    <property type="match status" value="1"/>
</dbReference>
<evidence type="ECO:0000259" key="5">
    <source>
        <dbReference type="PROSITE" id="PS50893"/>
    </source>
</evidence>
<sequence length="298" mass="31858">MITLRNLTKRYGEVTAVNGLDLEVRTGKVTGFLGPNGAGKSTTMRMVVGLDLPTSGQALVGGRRYADLRWPLREVGALLDAKAVHPGRSVRAHLLALAHSNRIPVRRVDEVLETVGMGKAAGRRAGGLSLGMSQRFGIAAALLGDPPVLLFDEPVNGLDPDGVRWVRQLMRSLADEGRTVFLSSHLMSEMQLTADRLVVIGRGRLITDTPMRELIAGGSSVSVVCPDAAGLAALGARLPGSRAVSRDELLVPGATTRHVGDLAHELGVRLHALRENEVSLEQKYMELTENAVEYGAAR</sequence>
<gene>
    <name evidence="6" type="ORF">GCM10009550_23090</name>
</gene>
<dbReference type="InterPro" id="IPR017871">
    <property type="entry name" value="ABC_transporter-like_CS"/>
</dbReference>
<protein>
    <submittedName>
        <fullName evidence="6">ATP-binding cassette domain-containing protein</fullName>
    </submittedName>
</protein>
<dbReference type="Gene3D" id="3.40.50.300">
    <property type="entry name" value="P-loop containing nucleotide triphosphate hydrolases"/>
    <property type="match status" value="1"/>
</dbReference>
<name>A0ABN1QVB3_9ACTN</name>
<dbReference type="PANTHER" id="PTHR43335">
    <property type="entry name" value="ABC TRANSPORTER, ATP-BINDING PROTEIN"/>
    <property type="match status" value="1"/>
</dbReference>
<keyword evidence="3" id="KW-0547">Nucleotide-binding</keyword>
<dbReference type="SUPFAM" id="SSF52540">
    <property type="entry name" value="P-loop containing nucleoside triphosphate hydrolases"/>
    <property type="match status" value="1"/>
</dbReference>
<dbReference type="InterPro" id="IPR003439">
    <property type="entry name" value="ABC_transporter-like_ATP-bd"/>
</dbReference>
<dbReference type="InterPro" id="IPR003593">
    <property type="entry name" value="AAA+_ATPase"/>
</dbReference>
<dbReference type="SMART" id="SM00382">
    <property type="entry name" value="AAA"/>
    <property type="match status" value="1"/>
</dbReference>
<evidence type="ECO:0000256" key="4">
    <source>
        <dbReference type="ARBA" id="ARBA00022840"/>
    </source>
</evidence>
<dbReference type="RefSeq" id="WP_344239728.1">
    <property type="nucleotide sequence ID" value="NZ_BAAAHH010000007.1"/>
</dbReference>
<keyword evidence="2" id="KW-0813">Transport</keyword>
<comment type="similarity">
    <text evidence="1">Belongs to the ABC transporter superfamily.</text>
</comment>
<dbReference type="Proteomes" id="UP001500665">
    <property type="component" value="Unassembled WGS sequence"/>
</dbReference>
<proteinExistence type="inferred from homology"/>
<keyword evidence="4 6" id="KW-0067">ATP-binding</keyword>
<dbReference type="GO" id="GO:0005524">
    <property type="term" value="F:ATP binding"/>
    <property type="evidence" value="ECO:0007669"/>
    <property type="project" value="UniProtKB-KW"/>
</dbReference>
<dbReference type="PROSITE" id="PS00211">
    <property type="entry name" value="ABC_TRANSPORTER_1"/>
    <property type="match status" value="1"/>
</dbReference>
<evidence type="ECO:0000256" key="2">
    <source>
        <dbReference type="ARBA" id="ARBA00022448"/>
    </source>
</evidence>
<dbReference type="InterPro" id="IPR027417">
    <property type="entry name" value="P-loop_NTPase"/>
</dbReference>
<reference evidence="6 7" key="1">
    <citation type="journal article" date="2019" name="Int. J. Syst. Evol. Microbiol.">
        <title>The Global Catalogue of Microorganisms (GCM) 10K type strain sequencing project: providing services to taxonomists for standard genome sequencing and annotation.</title>
        <authorList>
            <consortium name="The Broad Institute Genomics Platform"/>
            <consortium name="The Broad Institute Genome Sequencing Center for Infectious Disease"/>
            <person name="Wu L."/>
            <person name="Ma J."/>
        </authorList>
    </citation>
    <scope>NUCLEOTIDE SEQUENCE [LARGE SCALE GENOMIC DNA]</scope>
    <source>
        <strain evidence="6 7">JCM 10696</strain>
    </source>
</reference>
<feature type="domain" description="ABC transporter" evidence="5">
    <location>
        <begin position="2"/>
        <end position="227"/>
    </location>
</feature>
<dbReference type="PROSITE" id="PS50893">
    <property type="entry name" value="ABC_TRANSPORTER_2"/>
    <property type="match status" value="1"/>
</dbReference>
<dbReference type="PANTHER" id="PTHR43335:SF4">
    <property type="entry name" value="ABC TRANSPORTER, ATP-BINDING PROTEIN"/>
    <property type="match status" value="1"/>
</dbReference>
<evidence type="ECO:0000256" key="3">
    <source>
        <dbReference type="ARBA" id="ARBA00022741"/>
    </source>
</evidence>
<accession>A0ABN1QVB3</accession>
<evidence type="ECO:0000313" key="7">
    <source>
        <dbReference type="Proteomes" id="UP001500665"/>
    </source>
</evidence>
<comment type="caution">
    <text evidence="6">The sequence shown here is derived from an EMBL/GenBank/DDBJ whole genome shotgun (WGS) entry which is preliminary data.</text>
</comment>
<evidence type="ECO:0000313" key="6">
    <source>
        <dbReference type="EMBL" id="GAA0947538.1"/>
    </source>
</evidence>
<dbReference type="EMBL" id="BAAAHH010000007">
    <property type="protein sequence ID" value="GAA0947538.1"/>
    <property type="molecule type" value="Genomic_DNA"/>
</dbReference>
<organism evidence="6 7">
    <name type="scientific">Actinocorallia libanotica</name>
    <dbReference type="NCBI Taxonomy" id="46162"/>
    <lineage>
        <taxon>Bacteria</taxon>
        <taxon>Bacillati</taxon>
        <taxon>Actinomycetota</taxon>
        <taxon>Actinomycetes</taxon>
        <taxon>Streptosporangiales</taxon>
        <taxon>Thermomonosporaceae</taxon>
        <taxon>Actinocorallia</taxon>
    </lineage>
</organism>